<accession>A0A9D3MGG6</accession>
<reference evidence="4" key="1">
    <citation type="submission" date="2021-01" db="EMBL/GenBank/DDBJ databases">
        <title>A chromosome-scale assembly of European eel, Anguilla anguilla.</title>
        <authorList>
            <person name="Henkel C."/>
            <person name="Jong-Raadsen S.A."/>
            <person name="Dufour S."/>
            <person name="Weltzien F.-A."/>
            <person name="Palstra A.P."/>
            <person name="Pelster B."/>
            <person name="Spaink H.P."/>
            <person name="Van Den Thillart G.E."/>
            <person name="Jansen H."/>
            <person name="Zahm M."/>
            <person name="Klopp C."/>
            <person name="Cedric C."/>
            <person name="Louis A."/>
            <person name="Berthelot C."/>
            <person name="Parey E."/>
            <person name="Roest Crollius H."/>
            <person name="Montfort J."/>
            <person name="Robinson-Rechavi M."/>
            <person name="Bucao C."/>
            <person name="Bouchez O."/>
            <person name="Gislard M."/>
            <person name="Lluch J."/>
            <person name="Milhes M."/>
            <person name="Lampietro C."/>
            <person name="Lopez Roques C."/>
            <person name="Donnadieu C."/>
            <person name="Braasch I."/>
            <person name="Desvignes T."/>
            <person name="Postlethwait J."/>
            <person name="Bobe J."/>
            <person name="Guiguen Y."/>
            <person name="Dirks R."/>
        </authorList>
    </citation>
    <scope>NUCLEOTIDE SEQUENCE</scope>
    <source>
        <strain evidence="4">Tag_6206</strain>
        <tissue evidence="4">Liver</tissue>
    </source>
</reference>
<organism evidence="4 5">
    <name type="scientific">Anguilla anguilla</name>
    <name type="common">European freshwater eel</name>
    <name type="synonym">Muraena anguilla</name>
    <dbReference type="NCBI Taxonomy" id="7936"/>
    <lineage>
        <taxon>Eukaryota</taxon>
        <taxon>Metazoa</taxon>
        <taxon>Chordata</taxon>
        <taxon>Craniata</taxon>
        <taxon>Vertebrata</taxon>
        <taxon>Euteleostomi</taxon>
        <taxon>Actinopterygii</taxon>
        <taxon>Neopterygii</taxon>
        <taxon>Teleostei</taxon>
        <taxon>Anguilliformes</taxon>
        <taxon>Anguillidae</taxon>
        <taxon>Anguilla</taxon>
    </lineage>
</organism>
<feature type="region of interest" description="Disordered" evidence="1">
    <location>
        <begin position="35"/>
        <end position="86"/>
    </location>
</feature>
<keyword evidence="5" id="KW-1185">Reference proteome</keyword>
<comment type="caution">
    <text evidence="4">The sequence shown here is derived from an EMBL/GenBank/DDBJ whole genome shotgun (WGS) entry which is preliminary data.</text>
</comment>
<evidence type="ECO:0000256" key="2">
    <source>
        <dbReference type="SAM" id="SignalP"/>
    </source>
</evidence>
<feature type="compositionally biased region" description="Basic and acidic residues" evidence="1">
    <location>
        <begin position="74"/>
        <end position="83"/>
    </location>
</feature>
<evidence type="ECO:0000256" key="1">
    <source>
        <dbReference type="SAM" id="MobiDB-lite"/>
    </source>
</evidence>
<dbReference type="Pfam" id="PF07654">
    <property type="entry name" value="C1-set"/>
    <property type="match status" value="1"/>
</dbReference>
<evidence type="ECO:0000259" key="3">
    <source>
        <dbReference type="Pfam" id="PF07654"/>
    </source>
</evidence>
<dbReference type="AlphaFoldDB" id="A0A9D3MGG6"/>
<feature type="domain" description="Immunoglobulin C1-set" evidence="3">
    <location>
        <begin position="71"/>
        <end position="114"/>
    </location>
</feature>
<evidence type="ECO:0000313" key="4">
    <source>
        <dbReference type="EMBL" id="KAG5846805.1"/>
    </source>
</evidence>
<dbReference type="InterPro" id="IPR036179">
    <property type="entry name" value="Ig-like_dom_sf"/>
</dbReference>
<dbReference type="EMBL" id="JAFIRN010000006">
    <property type="protein sequence ID" value="KAG5846805.1"/>
    <property type="molecule type" value="Genomic_DNA"/>
</dbReference>
<gene>
    <name evidence="4" type="ORF">ANANG_G00118870</name>
</gene>
<evidence type="ECO:0000313" key="5">
    <source>
        <dbReference type="Proteomes" id="UP001044222"/>
    </source>
</evidence>
<dbReference type="Gene3D" id="2.60.40.10">
    <property type="entry name" value="Immunoglobulins"/>
    <property type="match status" value="1"/>
</dbReference>
<keyword evidence="2" id="KW-0732">Signal</keyword>
<feature type="chain" id="PRO_5039065066" description="Immunoglobulin C1-set domain-containing protein" evidence="2">
    <location>
        <begin position="20"/>
        <end position="131"/>
    </location>
</feature>
<feature type="signal peptide" evidence="2">
    <location>
        <begin position="1"/>
        <end position="19"/>
    </location>
</feature>
<dbReference type="Proteomes" id="UP001044222">
    <property type="component" value="Chromosome 6"/>
</dbReference>
<dbReference type="InterPro" id="IPR013783">
    <property type="entry name" value="Ig-like_fold"/>
</dbReference>
<proteinExistence type="predicted"/>
<name>A0A9D3MGG6_ANGAN</name>
<protein>
    <recommendedName>
        <fullName evidence="3">Immunoglobulin C1-set domain-containing protein</fullName>
    </recommendedName>
</protein>
<dbReference type="InterPro" id="IPR003597">
    <property type="entry name" value="Ig_C1-set"/>
</dbReference>
<dbReference type="SUPFAM" id="SSF48726">
    <property type="entry name" value="Immunoglobulin"/>
    <property type="match status" value="1"/>
</dbReference>
<sequence>MTFTVPLTILMLAVSGLEAVVTLTQEKSVAVSLGSNGAVQGRGHPGVPGPGLPPGLADRDLDGGRRRVAGGDVRTGEAQRRSDGTYSASSLLTLTADRWRSGRSYACQLTHPALTAPLSQALTQAECASQG</sequence>